<feature type="compositionally biased region" description="Acidic residues" evidence="8">
    <location>
        <begin position="621"/>
        <end position="633"/>
    </location>
</feature>
<dbReference type="Pfam" id="PF01798">
    <property type="entry name" value="Nop"/>
    <property type="match status" value="1"/>
</dbReference>
<feature type="compositionally biased region" description="Acidic residues" evidence="8">
    <location>
        <begin position="518"/>
        <end position="535"/>
    </location>
</feature>
<proteinExistence type="inferred from homology"/>
<organism evidence="10 11">
    <name type="scientific">Funneliformis geosporum</name>
    <dbReference type="NCBI Taxonomy" id="1117311"/>
    <lineage>
        <taxon>Eukaryota</taxon>
        <taxon>Fungi</taxon>
        <taxon>Fungi incertae sedis</taxon>
        <taxon>Mucoromycota</taxon>
        <taxon>Glomeromycotina</taxon>
        <taxon>Glomeromycetes</taxon>
        <taxon>Glomerales</taxon>
        <taxon>Glomeraceae</taxon>
        <taxon>Funneliformis</taxon>
    </lineage>
</organism>
<feature type="compositionally biased region" description="Acidic residues" evidence="8">
    <location>
        <begin position="568"/>
        <end position="581"/>
    </location>
</feature>
<dbReference type="SMART" id="SM00931">
    <property type="entry name" value="NOSIC"/>
    <property type="match status" value="1"/>
</dbReference>
<dbReference type="PANTHER" id="PTHR10894">
    <property type="entry name" value="NUCLEOLAR PROTEIN 5 NUCLEOLAR PROTEIN NOP5 NOP58"/>
    <property type="match status" value="1"/>
</dbReference>
<dbReference type="Gene3D" id="1.10.287.4070">
    <property type="match status" value="1"/>
</dbReference>
<dbReference type="EMBL" id="CAMKVN010002644">
    <property type="protein sequence ID" value="CAI2181997.1"/>
    <property type="molecule type" value="Genomic_DNA"/>
</dbReference>
<evidence type="ECO:0000256" key="6">
    <source>
        <dbReference type="ARBA" id="ARBA00023274"/>
    </source>
</evidence>
<dbReference type="Proteomes" id="UP001153678">
    <property type="component" value="Unassembled WGS sequence"/>
</dbReference>
<dbReference type="AlphaFoldDB" id="A0A9W4SWV7"/>
<evidence type="ECO:0000256" key="1">
    <source>
        <dbReference type="ARBA" id="ARBA00004604"/>
    </source>
</evidence>
<keyword evidence="5" id="KW-0539">Nucleus</keyword>
<dbReference type="GO" id="GO:0030515">
    <property type="term" value="F:snoRNA binding"/>
    <property type="evidence" value="ECO:0007669"/>
    <property type="project" value="InterPro"/>
</dbReference>
<dbReference type="PROSITE" id="PS51358">
    <property type="entry name" value="NOP"/>
    <property type="match status" value="1"/>
</dbReference>
<dbReference type="InterPro" id="IPR012976">
    <property type="entry name" value="NOSIC"/>
</dbReference>
<evidence type="ECO:0000259" key="9">
    <source>
        <dbReference type="PROSITE" id="PS51358"/>
    </source>
</evidence>
<feature type="compositionally biased region" description="Basic residues" evidence="8">
    <location>
        <begin position="695"/>
        <end position="712"/>
    </location>
</feature>
<dbReference type="GO" id="GO:0032040">
    <property type="term" value="C:small-subunit processome"/>
    <property type="evidence" value="ECO:0007669"/>
    <property type="project" value="InterPro"/>
</dbReference>
<dbReference type="InterPro" id="IPR045056">
    <property type="entry name" value="Nop56/Nop58"/>
</dbReference>
<comment type="similarity">
    <text evidence="2">Belongs to the NOP5/NOP56 family.</text>
</comment>
<name>A0A9W4SWV7_9GLOM</name>
<feature type="compositionally biased region" description="Basic residues" evidence="8">
    <location>
        <begin position="485"/>
        <end position="500"/>
    </location>
</feature>
<gene>
    <name evidence="10" type="ORF">FWILDA_LOCUS10363</name>
</gene>
<dbReference type="InterPro" id="IPR042239">
    <property type="entry name" value="Nop_C"/>
</dbReference>
<evidence type="ECO:0000256" key="5">
    <source>
        <dbReference type="ARBA" id="ARBA00023242"/>
    </source>
</evidence>
<evidence type="ECO:0000313" key="11">
    <source>
        <dbReference type="Proteomes" id="UP001153678"/>
    </source>
</evidence>
<dbReference type="Pfam" id="PF08156">
    <property type="entry name" value="NOP5NT"/>
    <property type="match status" value="1"/>
</dbReference>
<dbReference type="GO" id="GO:0031428">
    <property type="term" value="C:box C/D methylation guide snoRNP complex"/>
    <property type="evidence" value="ECO:0007669"/>
    <property type="project" value="InterPro"/>
</dbReference>
<feature type="compositionally biased region" description="Polar residues" evidence="8">
    <location>
        <begin position="430"/>
        <end position="452"/>
    </location>
</feature>
<dbReference type="PANTHER" id="PTHR10894:SF1">
    <property type="entry name" value="NUCLEOLAR PROTEIN 58"/>
    <property type="match status" value="1"/>
</dbReference>
<dbReference type="FunFam" id="1.10.246.90:FF:000003">
    <property type="entry name" value="Nucleolar protein 58"/>
    <property type="match status" value="1"/>
</dbReference>
<dbReference type="InterPro" id="IPR002687">
    <property type="entry name" value="Nop_dom"/>
</dbReference>
<keyword evidence="11" id="KW-1185">Reference proteome</keyword>
<protein>
    <recommendedName>
        <fullName evidence="3">Nucleolar protein 58</fullName>
    </recommendedName>
</protein>
<feature type="compositionally biased region" description="Basic and acidic residues" evidence="8">
    <location>
        <begin position="536"/>
        <end position="549"/>
    </location>
</feature>
<feature type="domain" description="Nop" evidence="9">
    <location>
        <begin position="285"/>
        <end position="405"/>
    </location>
</feature>
<feature type="region of interest" description="Disordered" evidence="8">
    <location>
        <begin position="395"/>
        <end position="712"/>
    </location>
</feature>
<keyword evidence="6" id="KW-0687">Ribonucleoprotein</keyword>
<feature type="compositionally biased region" description="Low complexity" evidence="8">
    <location>
        <begin position="599"/>
        <end position="610"/>
    </location>
</feature>
<evidence type="ECO:0000256" key="8">
    <source>
        <dbReference type="SAM" id="MobiDB-lite"/>
    </source>
</evidence>
<comment type="caution">
    <text evidence="10">The sequence shown here is derived from an EMBL/GenBank/DDBJ whole genome shotgun (WGS) entry which is preliminary data.</text>
</comment>
<keyword evidence="4" id="KW-0690">Ribosome biogenesis</keyword>
<dbReference type="Gene3D" id="1.10.246.90">
    <property type="entry name" value="Nop domain"/>
    <property type="match status" value="1"/>
</dbReference>
<evidence type="ECO:0000256" key="2">
    <source>
        <dbReference type="ARBA" id="ARBA00009211"/>
    </source>
</evidence>
<dbReference type="GO" id="GO:0042254">
    <property type="term" value="P:ribosome biogenesis"/>
    <property type="evidence" value="ECO:0007669"/>
    <property type="project" value="UniProtKB-KW"/>
</dbReference>
<feature type="compositionally biased region" description="Basic and acidic residues" evidence="8">
    <location>
        <begin position="395"/>
        <end position="404"/>
    </location>
</feature>
<evidence type="ECO:0000313" key="10">
    <source>
        <dbReference type="EMBL" id="CAI2181997.1"/>
    </source>
</evidence>
<evidence type="ECO:0000256" key="4">
    <source>
        <dbReference type="ARBA" id="ARBA00022517"/>
    </source>
</evidence>
<evidence type="ECO:0000256" key="7">
    <source>
        <dbReference type="ARBA" id="ARBA00024837"/>
    </source>
</evidence>
<dbReference type="FunFam" id="1.10.287.4070:FF:000001">
    <property type="entry name" value="Probable Nucleolar protein 58"/>
    <property type="match status" value="1"/>
</dbReference>
<dbReference type="OrthoDB" id="6780543at2759"/>
<feature type="compositionally biased region" description="Acidic residues" evidence="8">
    <location>
        <begin position="462"/>
        <end position="480"/>
    </location>
</feature>
<feature type="compositionally biased region" description="Basic and acidic residues" evidence="8">
    <location>
        <begin position="656"/>
        <end position="694"/>
    </location>
</feature>
<sequence>MLVLFETAAGYALFKVLNEDKLEEPDELWKEFETPEAAKNIVKLVGFQKFENMNEAVLSVSDLLEGKLSKDLKNFLKESFDNMELSSEQLAVIDPKIGTTISKKFGIQVVSDKIIMELYRGIKQQLDVLMTGIKLDDINQMALGLSHSLSRHKLKFSPDKVDNMIIQAIGLLDDLDKELNTYAMRVKEWYGWHFPEMSKIVVDNLAYAKIIKAMGFRTNAQTTDLSEILPEDLEKELKEAAEISMGSEIASEDIDNIVMGCEQIISLTQYRAELYEYLKNRMLAIAPNLTTLVGELVGARLIAHSGSLINLAKHPASTVQILGAEKALFRALKTKNPTPKYGLIYHASLVGQASPKNKGKVARILATKSSLATRFDALSEDKDIQAEMGHSNRKYVESRIRSLEGRNGGTGTNIDKNKGKKQKKFELIPATTSYNPSADVAGTSQSVGTNTAGIKRKAEEMALTEEESDEDSTEEESEQDDSTKSKKSKDKNKKVKKQSHSIKASVTGTKGKAKEIAPTDEEESEESTEEESDQDDSIKLKDKIKKEKIQSQSAGTSTVGTERKVKESEEEESSEEDSEQDDSIKSSKSKGKSKDIKKSAGTSTTASTSGTKRKAEVVVSTDEEESEEESTEEESVKTKSKKSKDKSKKPKKQKKEVKQEKKQPSKEVKVKDKVEQEKKQPSKKVKEESKDDKKKVKNEKKKEKSSKKKKLE</sequence>
<comment type="subcellular location">
    <subcellularLocation>
        <location evidence="1">Nucleus</location>
        <location evidence="1">Nucleolus</location>
    </subcellularLocation>
</comment>
<dbReference type="SUPFAM" id="SSF89124">
    <property type="entry name" value="Nop domain"/>
    <property type="match status" value="1"/>
</dbReference>
<dbReference type="InterPro" id="IPR012974">
    <property type="entry name" value="NOP58/56_N"/>
</dbReference>
<dbReference type="InterPro" id="IPR036070">
    <property type="entry name" value="Nop_dom_sf"/>
</dbReference>
<reference evidence="10" key="1">
    <citation type="submission" date="2022-08" db="EMBL/GenBank/DDBJ databases">
        <authorList>
            <person name="Kallberg Y."/>
            <person name="Tangrot J."/>
            <person name="Rosling A."/>
        </authorList>
    </citation>
    <scope>NUCLEOTIDE SEQUENCE</scope>
    <source>
        <strain evidence="10">Wild A</strain>
    </source>
</reference>
<accession>A0A9W4SWV7</accession>
<feature type="compositionally biased region" description="Basic residues" evidence="8">
    <location>
        <begin position="638"/>
        <end position="655"/>
    </location>
</feature>
<evidence type="ECO:0000256" key="3">
    <source>
        <dbReference type="ARBA" id="ARBA00020379"/>
    </source>
</evidence>
<comment type="function">
    <text evidence="7">Required for pre-18S rRNA processing. May bind microtubules.</text>
</comment>